<protein>
    <recommendedName>
        <fullName evidence="1">EthD domain-containing protein</fullName>
    </recommendedName>
</protein>
<dbReference type="OrthoDB" id="6369070at2"/>
<dbReference type="InterPro" id="IPR009799">
    <property type="entry name" value="EthD_dom"/>
</dbReference>
<gene>
    <name evidence="2" type="ORF">B5C34_14840</name>
</gene>
<dbReference type="EMBL" id="NFZT01000007">
    <property type="protein sequence ID" value="OWV31784.1"/>
    <property type="molecule type" value="Genomic_DNA"/>
</dbReference>
<name>A0A219B0P5_9SPHN</name>
<dbReference type="AlphaFoldDB" id="A0A219B0P5"/>
<dbReference type="RefSeq" id="WP_088713581.1">
    <property type="nucleotide sequence ID" value="NZ_NFZT01000007.1"/>
</dbReference>
<dbReference type="SUPFAM" id="SSF54909">
    <property type="entry name" value="Dimeric alpha+beta barrel"/>
    <property type="match status" value="1"/>
</dbReference>
<evidence type="ECO:0000313" key="3">
    <source>
        <dbReference type="Proteomes" id="UP000198462"/>
    </source>
</evidence>
<dbReference type="GO" id="GO:0016491">
    <property type="term" value="F:oxidoreductase activity"/>
    <property type="evidence" value="ECO:0007669"/>
    <property type="project" value="InterPro"/>
</dbReference>
<proteinExistence type="predicted"/>
<feature type="domain" description="EthD" evidence="1">
    <location>
        <begin position="12"/>
        <end position="109"/>
    </location>
</feature>
<organism evidence="2 3">
    <name type="scientific">Pacificimonas flava</name>
    <dbReference type="NCBI Taxonomy" id="1234595"/>
    <lineage>
        <taxon>Bacteria</taxon>
        <taxon>Pseudomonadati</taxon>
        <taxon>Pseudomonadota</taxon>
        <taxon>Alphaproteobacteria</taxon>
        <taxon>Sphingomonadales</taxon>
        <taxon>Sphingosinicellaceae</taxon>
        <taxon>Pacificimonas</taxon>
    </lineage>
</organism>
<comment type="caution">
    <text evidence="2">The sequence shown here is derived from an EMBL/GenBank/DDBJ whole genome shotgun (WGS) entry which is preliminary data.</text>
</comment>
<dbReference type="Gene3D" id="3.30.70.100">
    <property type="match status" value="1"/>
</dbReference>
<evidence type="ECO:0000259" key="1">
    <source>
        <dbReference type="Pfam" id="PF07110"/>
    </source>
</evidence>
<reference evidence="3" key="1">
    <citation type="submission" date="2017-05" db="EMBL/GenBank/DDBJ databases">
        <authorList>
            <person name="Lin X."/>
        </authorList>
    </citation>
    <scope>NUCLEOTIDE SEQUENCE [LARGE SCALE GENOMIC DNA]</scope>
    <source>
        <strain evidence="3">JLT2012</strain>
    </source>
</reference>
<evidence type="ECO:0000313" key="2">
    <source>
        <dbReference type="EMBL" id="OWV31784.1"/>
    </source>
</evidence>
<keyword evidence="3" id="KW-1185">Reference proteome</keyword>
<dbReference type="Proteomes" id="UP000198462">
    <property type="component" value="Unassembled WGS sequence"/>
</dbReference>
<accession>A0A219B0P5</accession>
<dbReference type="InterPro" id="IPR011008">
    <property type="entry name" value="Dimeric_a/b-barrel"/>
</dbReference>
<sequence length="131" mass="14588">MLKLSYCLHRLPSMTREEFQDYWRGTHAPLVAAAAPHLGIHRYVQSHTVDHPLAAATAASRGIPSGDGEDYDGIAELWIEEAAPGRDPTPEAQRHAALLAEDEANFIDFTRSRMIMAREHVVAEGEESREK</sequence>
<dbReference type="Pfam" id="PF07110">
    <property type="entry name" value="EthD"/>
    <property type="match status" value="1"/>
</dbReference>